<evidence type="ECO:0000259" key="3">
    <source>
        <dbReference type="PROSITE" id="PS50110"/>
    </source>
</evidence>
<evidence type="ECO:0000256" key="2">
    <source>
        <dbReference type="PROSITE-ProRule" id="PRU00169"/>
    </source>
</evidence>
<dbReference type="Pfam" id="PF00072">
    <property type="entry name" value="Response_reg"/>
    <property type="match status" value="1"/>
</dbReference>
<gene>
    <name evidence="4" type="ORF">IX53_04860</name>
</gene>
<accession>A0A0G2Z6M3</accession>
<dbReference type="PANTHER" id="PTHR44591">
    <property type="entry name" value="STRESS RESPONSE REGULATOR PROTEIN 1"/>
    <property type="match status" value="1"/>
</dbReference>
<dbReference type="AlphaFoldDB" id="A0A0G2Z6M3"/>
<evidence type="ECO:0000313" key="4">
    <source>
        <dbReference type="EMBL" id="AKI97255.1"/>
    </source>
</evidence>
<dbReference type="SMART" id="SM00448">
    <property type="entry name" value="REC"/>
    <property type="match status" value="1"/>
</dbReference>
<dbReference type="PATRIC" id="fig|1330330.3.peg.978"/>
<dbReference type="Gene3D" id="3.40.50.2300">
    <property type="match status" value="1"/>
</dbReference>
<dbReference type="GO" id="GO:0000160">
    <property type="term" value="P:phosphorelay signal transduction system"/>
    <property type="evidence" value="ECO:0007669"/>
    <property type="project" value="InterPro"/>
</dbReference>
<name>A0A0G2Z6M3_9BACT</name>
<protein>
    <submittedName>
        <fullName evidence="4">Chemotaxis protein CheY</fullName>
    </submittedName>
</protein>
<sequence>MPKILLIDDSSITRNFHSYILKSAGFEVSEAIDGAEALDLLFSQSDFDCVITDLNMVGMDGITMIKKIRESEDFKELPIIIITTLDRPEDRREGIEAGADFYLVKPVDPQLLVESVKLAVGK</sequence>
<keyword evidence="5" id="KW-1185">Reference proteome</keyword>
<keyword evidence="1 2" id="KW-0597">Phosphoprotein</keyword>
<dbReference type="InterPro" id="IPR011006">
    <property type="entry name" value="CheY-like_superfamily"/>
</dbReference>
<dbReference type="InterPro" id="IPR050595">
    <property type="entry name" value="Bact_response_regulator"/>
</dbReference>
<dbReference type="KEGG" id="kpf:IX53_04860"/>
<dbReference type="SUPFAM" id="SSF52172">
    <property type="entry name" value="CheY-like"/>
    <property type="match status" value="1"/>
</dbReference>
<reference evidence="4 5" key="1">
    <citation type="submission" date="2015-04" db="EMBL/GenBank/DDBJ databases">
        <title>Complete Genome Sequence of Kosmotoga pacifica SLHLJ1.</title>
        <authorList>
            <person name="Jiang L.J."/>
            <person name="Shao Z.Z."/>
            <person name="Jebbar M."/>
        </authorList>
    </citation>
    <scope>NUCLEOTIDE SEQUENCE [LARGE SCALE GENOMIC DNA]</scope>
    <source>
        <strain evidence="4 5">SLHLJ1</strain>
    </source>
</reference>
<feature type="domain" description="Response regulatory" evidence="3">
    <location>
        <begin position="3"/>
        <end position="120"/>
    </location>
</feature>
<dbReference type="STRING" id="1330330.IX53_04860"/>
<dbReference type="InterPro" id="IPR001789">
    <property type="entry name" value="Sig_transdc_resp-reg_receiver"/>
</dbReference>
<dbReference type="PANTHER" id="PTHR44591:SF25">
    <property type="entry name" value="CHEMOTAXIS TWO-COMPONENT RESPONSE REGULATOR"/>
    <property type="match status" value="1"/>
</dbReference>
<dbReference type="Proteomes" id="UP000035159">
    <property type="component" value="Chromosome"/>
</dbReference>
<evidence type="ECO:0000256" key="1">
    <source>
        <dbReference type="ARBA" id="ARBA00022553"/>
    </source>
</evidence>
<proteinExistence type="predicted"/>
<dbReference type="EMBL" id="CP011232">
    <property type="protein sequence ID" value="AKI97255.1"/>
    <property type="molecule type" value="Genomic_DNA"/>
</dbReference>
<organism evidence="4 5">
    <name type="scientific">Kosmotoga pacifica</name>
    <dbReference type="NCBI Taxonomy" id="1330330"/>
    <lineage>
        <taxon>Bacteria</taxon>
        <taxon>Thermotogati</taxon>
        <taxon>Thermotogota</taxon>
        <taxon>Thermotogae</taxon>
        <taxon>Kosmotogales</taxon>
        <taxon>Kosmotogaceae</taxon>
        <taxon>Kosmotoga</taxon>
    </lineage>
</organism>
<dbReference type="RefSeq" id="WP_047754389.1">
    <property type="nucleotide sequence ID" value="NZ_CAJUHA010000008.1"/>
</dbReference>
<evidence type="ECO:0000313" key="5">
    <source>
        <dbReference type="Proteomes" id="UP000035159"/>
    </source>
</evidence>
<feature type="modified residue" description="4-aspartylphosphate" evidence="2">
    <location>
        <position position="53"/>
    </location>
</feature>
<dbReference type="PROSITE" id="PS50110">
    <property type="entry name" value="RESPONSE_REGULATORY"/>
    <property type="match status" value="1"/>
</dbReference>